<dbReference type="VEuPathDB" id="AmoebaDB:FDP41_000435"/>
<evidence type="ECO:0000313" key="9">
    <source>
        <dbReference type="EMBL" id="KAF0984536.1"/>
    </source>
</evidence>
<feature type="binding site" evidence="5">
    <location>
        <begin position="464"/>
        <end position="466"/>
    </location>
    <ligand>
        <name>FAD</name>
        <dbReference type="ChEBI" id="CHEBI:57692"/>
    </ligand>
</feature>
<comment type="caution">
    <text evidence="9">The sequence shown here is derived from an EMBL/GenBank/DDBJ whole genome shotgun (WGS) entry which is preliminary data.</text>
</comment>
<dbReference type="VEuPathDB" id="AmoebaDB:NfTy_001140"/>
<evidence type="ECO:0000256" key="5">
    <source>
        <dbReference type="PIRSR" id="PIRSR602081-1"/>
    </source>
</evidence>
<evidence type="ECO:0000313" key="10">
    <source>
        <dbReference type="Proteomes" id="UP000444721"/>
    </source>
</evidence>
<dbReference type="SUPFAM" id="SSF48173">
    <property type="entry name" value="Cryptochrome/photolyase FAD-binding domain"/>
    <property type="match status" value="1"/>
</dbReference>
<dbReference type="Pfam" id="PF00875">
    <property type="entry name" value="DNA_photolyase"/>
    <property type="match status" value="1"/>
</dbReference>
<organism evidence="9 10">
    <name type="scientific">Naegleria fowleri</name>
    <name type="common">Brain eating amoeba</name>
    <dbReference type="NCBI Taxonomy" id="5763"/>
    <lineage>
        <taxon>Eukaryota</taxon>
        <taxon>Discoba</taxon>
        <taxon>Heterolobosea</taxon>
        <taxon>Tetramitia</taxon>
        <taxon>Eutetramitia</taxon>
        <taxon>Vahlkampfiidae</taxon>
        <taxon>Naegleria</taxon>
    </lineage>
</organism>
<dbReference type="InterPro" id="IPR005101">
    <property type="entry name" value="Cryptochr/Photolyase_FAD-bd"/>
</dbReference>
<dbReference type="PRINTS" id="PR00147">
    <property type="entry name" value="DNAPHOTLYASE"/>
</dbReference>
<dbReference type="InterPro" id="IPR002081">
    <property type="entry name" value="Cryptochrome/DNA_photolyase_1"/>
</dbReference>
<keyword evidence="3 5" id="KW-0274">FAD</keyword>
<dbReference type="Proteomes" id="UP000444721">
    <property type="component" value="Unassembled WGS sequence"/>
</dbReference>
<keyword evidence="10" id="KW-1185">Reference proteome</keyword>
<dbReference type="PANTHER" id="PTHR11455">
    <property type="entry name" value="CRYPTOCHROME"/>
    <property type="match status" value="1"/>
</dbReference>
<comment type="cofactor">
    <cofactor evidence="5 7">
        <name>FAD</name>
        <dbReference type="ChEBI" id="CHEBI:57692"/>
    </cofactor>
    <text evidence="5 7">Binds 1 FAD per subunit.</text>
</comment>
<dbReference type="InterPro" id="IPR014133">
    <property type="entry name" value="Cry_DASH"/>
</dbReference>
<evidence type="ECO:0000256" key="1">
    <source>
        <dbReference type="ARBA" id="ARBA00005862"/>
    </source>
</evidence>
<dbReference type="RefSeq" id="XP_044569249.1">
    <property type="nucleotide sequence ID" value="XM_044707754.1"/>
</dbReference>
<evidence type="ECO:0000256" key="4">
    <source>
        <dbReference type="ARBA" id="ARBA00022991"/>
    </source>
</evidence>
<dbReference type="GO" id="GO:0071949">
    <property type="term" value="F:FAD binding"/>
    <property type="evidence" value="ECO:0007669"/>
    <property type="project" value="TreeGrafter"/>
</dbReference>
<dbReference type="InterPro" id="IPR014729">
    <property type="entry name" value="Rossmann-like_a/b/a_fold"/>
</dbReference>
<dbReference type="Gene3D" id="3.40.50.620">
    <property type="entry name" value="HUPs"/>
    <property type="match status" value="1"/>
</dbReference>
<sequence>MLQQSLARGGMNTTKVIGLWFRNDLRIHDHEAFSKAVQQARTEQKKILCLYVFDRSITTQPSPYSLSQLEESCGPRRCKFLVESVQNLFSKLNGRMMLSVLPFQTLKEEEPSASRRTERPYSIEKVREFAAELIQKFNISDLYMNREFCMFEKEMEKEIEKVCKKKNVKVNWTWSNCLVHGDDLPYDNFPEDIPKTFSAFRKKIEQKLANHKDTIRKVFEMEDDFRDFLLTSEEIQKHAQTLSMIDLNDFQDIEAFMKKHLFPHMSHDQFLSEIKQDQRGIIKFIGGEDTALERCHSYINKNLKNYSTTRNNNLGDYSTKLSPWLALGCISARYIYHEIKKKTSKTEEKSSSASVLINELLWRDYFKMLAWKMGRSFFFKKALQPSKNLEYEWKIPSDGYKNAQFQAWCQGKTGYPFVDACMKELLHTGFMSNRGRMVVASFLVKDMNIDWRLGAEYFERNLLDFDASSNVGNWCWVAGVGCDFRPRYFNPIKQGMDHDKEGKYVKQWIPELEKVPHNAIHLPYLLLGENEKKILKVPKHYSNKENLVCSVALPSALKRKFEKGESSTTKKRK</sequence>
<feature type="binding site" evidence="5">
    <location>
        <begin position="359"/>
        <end position="366"/>
    </location>
    <ligand>
        <name>FAD</name>
        <dbReference type="ChEBI" id="CHEBI:57692"/>
    </ligand>
</feature>
<dbReference type="SUPFAM" id="SSF52425">
    <property type="entry name" value="Cryptochrome/photolyase, N-terminal domain"/>
    <property type="match status" value="1"/>
</dbReference>
<dbReference type="GO" id="GO:0006281">
    <property type="term" value="P:DNA repair"/>
    <property type="evidence" value="ECO:0007669"/>
    <property type="project" value="InterPro"/>
</dbReference>
<evidence type="ECO:0000256" key="7">
    <source>
        <dbReference type="RuleBase" id="RU367151"/>
    </source>
</evidence>
<dbReference type="Gene3D" id="1.25.40.80">
    <property type="match status" value="1"/>
</dbReference>
<comment type="function">
    <text evidence="7">May have a photoreceptor function.</text>
</comment>
<dbReference type="AlphaFoldDB" id="A0A6A5C9X4"/>
<dbReference type="GeneID" id="68107653"/>
<dbReference type="Pfam" id="PF03441">
    <property type="entry name" value="FAD_binding_7"/>
    <property type="match status" value="1"/>
</dbReference>
<dbReference type="PROSITE" id="PS51645">
    <property type="entry name" value="PHR_CRY_ALPHA_BETA"/>
    <property type="match status" value="1"/>
</dbReference>
<dbReference type="InterPro" id="IPR006050">
    <property type="entry name" value="DNA_photolyase_N"/>
</dbReference>
<dbReference type="InterPro" id="IPR036134">
    <property type="entry name" value="Crypto/Photolyase_FAD-like_sf"/>
</dbReference>
<proteinExistence type="inferred from homology"/>
<feature type="site" description="Electron transfer via tryptophanyl radical" evidence="6">
    <location>
        <position position="451"/>
    </location>
</feature>
<feature type="binding site" evidence="5">
    <location>
        <begin position="318"/>
        <end position="322"/>
    </location>
    <ligand>
        <name>FAD</name>
        <dbReference type="ChEBI" id="CHEBI:57692"/>
    </ligand>
</feature>
<dbReference type="OrthoDB" id="435881at2759"/>
<dbReference type="OMA" id="CDFRPRY"/>
<gene>
    <name evidence="9" type="ORF">FDP41_000435</name>
</gene>
<feature type="site" description="Electron transfer via tryptophanyl radical" evidence="6">
    <location>
        <position position="393"/>
    </location>
</feature>
<dbReference type="EMBL" id="VFQX01000002">
    <property type="protein sequence ID" value="KAF0984536.1"/>
    <property type="molecule type" value="Genomic_DNA"/>
</dbReference>
<evidence type="ECO:0000259" key="8">
    <source>
        <dbReference type="PROSITE" id="PS51645"/>
    </source>
</evidence>
<feature type="domain" description="Photolyase/cryptochrome alpha/beta" evidence="8">
    <location>
        <begin position="15"/>
        <end position="178"/>
    </location>
</feature>
<comment type="cofactor">
    <cofactor evidence="7">
        <name>(6R)-5,10-methylene-5,6,7,8-tetrahydrofolate</name>
        <dbReference type="ChEBI" id="CHEBI:15636"/>
    </cofactor>
    <text evidence="7">Binds 1 5,10-methenyltetrahydrofolate (MTHF) per subunit.</text>
</comment>
<dbReference type="VEuPathDB" id="AmoebaDB:NF0005920"/>
<dbReference type="Gene3D" id="1.10.579.10">
    <property type="entry name" value="DNA Cyclobutane Dipyrimidine Photolyase, subunit A, domain 3"/>
    <property type="match status" value="1"/>
</dbReference>
<reference evidence="9 10" key="1">
    <citation type="journal article" date="2019" name="Sci. Rep.">
        <title>Nanopore sequencing improves the draft genome of the human pathogenic amoeba Naegleria fowleri.</title>
        <authorList>
            <person name="Liechti N."/>
            <person name="Schurch N."/>
            <person name="Bruggmann R."/>
            <person name="Wittwer M."/>
        </authorList>
    </citation>
    <scope>NUCLEOTIDE SEQUENCE [LARGE SCALE GENOMIC DNA]</scope>
    <source>
        <strain evidence="9 10">ATCC 30894</strain>
    </source>
</reference>
<keyword evidence="4 7" id="KW-0157">Chromophore</keyword>
<evidence type="ECO:0000256" key="6">
    <source>
        <dbReference type="PIRSR" id="PIRSR602081-2"/>
    </source>
</evidence>
<name>A0A6A5C9X4_NAEFO</name>
<comment type="similarity">
    <text evidence="1 7">Belongs to the DNA photolyase class-1 family.</text>
</comment>
<feature type="binding site" evidence="5">
    <location>
        <position position="306"/>
    </location>
    <ligand>
        <name>FAD</name>
        <dbReference type="ChEBI" id="CHEBI:57692"/>
    </ligand>
</feature>
<dbReference type="InterPro" id="IPR036155">
    <property type="entry name" value="Crypto/Photolyase_N_sf"/>
</dbReference>
<accession>A0A6A5C9X4</accession>
<dbReference type="GO" id="GO:0003904">
    <property type="term" value="F:deoxyribodipyrimidine photo-lyase activity"/>
    <property type="evidence" value="ECO:0007669"/>
    <property type="project" value="TreeGrafter"/>
</dbReference>
<evidence type="ECO:0000256" key="3">
    <source>
        <dbReference type="ARBA" id="ARBA00022827"/>
    </source>
</evidence>
<protein>
    <recommendedName>
        <fullName evidence="7">Cryptochrome DASH</fullName>
    </recommendedName>
</protein>
<evidence type="ECO:0000256" key="2">
    <source>
        <dbReference type="ARBA" id="ARBA00022630"/>
    </source>
</evidence>
<keyword evidence="2 5" id="KW-0285">Flavoprotein</keyword>
<feature type="site" description="Electron transfer via tryptophanyl radical" evidence="6">
    <location>
        <position position="474"/>
    </location>
</feature>
<dbReference type="GO" id="GO:0003677">
    <property type="term" value="F:DNA binding"/>
    <property type="evidence" value="ECO:0007669"/>
    <property type="project" value="TreeGrafter"/>
</dbReference>
<dbReference type="NCBIfam" id="TIGR02765">
    <property type="entry name" value="crypto_DASH"/>
    <property type="match status" value="1"/>
</dbReference>